<evidence type="ECO:0000256" key="2">
    <source>
        <dbReference type="SAM" id="Phobius"/>
    </source>
</evidence>
<protein>
    <recommendedName>
        <fullName evidence="5">Transmembrane protein</fullName>
    </recommendedName>
</protein>
<dbReference type="KEGG" id="oca:OCAR_4247"/>
<dbReference type="STRING" id="504832.OCA5_c02700"/>
<evidence type="ECO:0000256" key="1">
    <source>
        <dbReference type="SAM" id="MobiDB-lite"/>
    </source>
</evidence>
<dbReference type="KEGG" id="ocg:OCA5_c02700"/>
<name>B6JAM7_AFIC5</name>
<dbReference type="AlphaFoldDB" id="B6JAM7"/>
<gene>
    <name evidence="3" type="ordered locus">OCA5_c02700</name>
</gene>
<keyword evidence="4" id="KW-1185">Reference proteome</keyword>
<dbReference type="Proteomes" id="UP000007730">
    <property type="component" value="Chromosome"/>
</dbReference>
<organism evidence="3 4">
    <name type="scientific">Afipia carboxidovorans (strain ATCC 49405 / DSM 1227 / KCTC 32145 / OM5)</name>
    <name type="common">Oligotropha carboxidovorans</name>
    <dbReference type="NCBI Taxonomy" id="504832"/>
    <lineage>
        <taxon>Bacteria</taxon>
        <taxon>Pseudomonadati</taxon>
        <taxon>Pseudomonadota</taxon>
        <taxon>Alphaproteobacteria</taxon>
        <taxon>Hyphomicrobiales</taxon>
        <taxon>Nitrobacteraceae</taxon>
        <taxon>Afipia</taxon>
    </lineage>
</organism>
<feature type="transmembrane region" description="Helical" evidence="2">
    <location>
        <begin position="26"/>
        <end position="46"/>
    </location>
</feature>
<evidence type="ECO:0008006" key="5">
    <source>
        <dbReference type="Google" id="ProtNLM"/>
    </source>
</evidence>
<dbReference type="RefSeq" id="WP_012561427.1">
    <property type="nucleotide sequence ID" value="NC_011386.1"/>
</dbReference>
<dbReference type="OrthoDB" id="9969033at2"/>
<keyword evidence="2" id="KW-1133">Transmembrane helix</keyword>
<dbReference type="HOGENOM" id="CLU_2550782_0_0_5"/>
<dbReference type="eggNOG" id="ENOG5031BWA">
    <property type="taxonomic scope" value="Bacteria"/>
</dbReference>
<keyword evidence="2" id="KW-0812">Transmembrane</keyword>
<reference evidence="3 4" key="1">
    <citation type="journal article" date="2011" name="J. Bacteriol.">
        <title>Complete genome sequences of the chemolithoautotrophic Oligotropha carboxidovorans strains OM4 and OM5.</title>
        <authorList>
            <person name="Volland S."/>
            <person name="Rachinger M."/>
            <person name="Strittmatter A."/>
            <person name="Daniel R."/>
            <person name="Gottschalk G."/>
            <person name="Meyer O."/>
        </authorList>
    </citation>
    <scope>NUCLEOTIDE SEQUENCE [LARGE SCALE GENOMIC DNA]</scope>
    <source>
        <strain evidence="4">ATCC 49405 / DSM 1227 / KCTC 32145 / OM5</strain>
    </source>
</reference>
<evidence type="ECO:0000313" key="3">
    <source>
        <dbReference type="EMBL" id="AEI04999.1"/>
    </source>
</evidence>
<dbReference type="EMBL" id="CP002826">
    <property type="protein sequence ID" value="AEI04999.1"/>
    <property type="molecule type" value="Genomic_DNA"/>
</dbReference>
<dbReference type="PATRIC" id="fig|504832.7.peg.286"/>
<feature type="region of interest" description="Disordered" evidence="1">
    <location>
        <begin position="65"/>
        <end position="86"/>
    </location>
</feature>
<sequence length="86" mass="9149">MPAVLGLLFIVVPFLAASVLEFEGFIALALLFCVVAGLAGSSQKGGSDTAARLRQRHQAMVRDEALRAQATARPQTADRLPDLSRV</sequence>
<accession>B6JAM7</accession>
<proteinExistence type="predicted"/>
<evidence type="ECO:0000313" key="4">
    <source>
        <dbReference type="Proteomes" id="UP000007730"/>
    </source>
</evidence>
<keyword evidence="2" id="KW-0472">Membrane</keyword>